<sequence length="71" mass="7937">MISKSVAAETGKAKAVVTSIRARLQVADRLQTLDMESEQVFIELKCLTYGHRLTPVAICEQAREKQPGRHQ</sequence>
<proteinExistence type="predicted"/>
<dbReference type="Proteomes" id="UP001595764">
    <property type="component" value="Unassembled WGS sequence"/>
</dbReference>
<gene>
    <name evidence="1" type="ORF">ACFORO_20030</name>
</gene>
<organism evidence="1 2">
    <name type="scientific">Amycolatopsis halotolerans</name>
    <dbReference type="NCBI Taxonomy" id="330083"/>
    <lineage>
        <taxon>Bacteria</taxon>
        <taxon>Bacillati</taxon>
        <taxon>Actinomycetota</taxon>
        <taxon>Actinomycetes</taxon>
        <taxon>Pseudonocardiales</taxon>
        <taxon>Pseudonocardiaceae</taxon>
        <taxon>Amycolatopsis</taxon>
    </lineage>
</organism>
<reference evidence="2" key="1">
    <citation type="journal article" date="2019" name="Int. J. Syst. Evol. Microbiol.">
        <title>The Global Catalogue of Microorganisms (GCM) 10K type strain sequencing project: providing services to taxonomists for standard genome sequencing and annotation.</title>
        <authorList>
            <consortium name="The Broad Institute Genomics Platform"/>
            <consortium name="The Broad Institute Genome Sequencing Center for Infectious Disease"/>
            <person name="Wu L."/>
            <person name="Ma J."/>
        </authorList>
    </citation>
    <scope>NUCLEOTIDE SEQUENCE [LARGE SCALE GENOMIC DNA]</scope>
    <source>
        <strain evidence="2">CGMCC 4.7682</strain>
    </source>
</reference>
<dbReference type="RefSeq" id="WP_377871685.1">
    <property type="nucleotide sequence ID" value="NZ_JBHMAY010000032.1"/>
</dbReference>
<comment type="caution">
    <text evidence="1">The sequence shown here is derived from an EMBL/GenBank/DDBJ whole genome shotgun (WGS) entry which is preliminary data.</text>
</comment>
<evidence type="ECO:0000313" key="1">
    <source>
        <dbReference type="EMBL" id="MFC3512468.1"/>
    </source>
</evidence>
<dbReference type="EMBL" id="JBHRWI010000022">
    <property type="protein sequence ID" value="MFC3512468.1"/>
    <property type="molecule type" value="Genomic_DNA"/>
</dbReference>
<accession>A0ABV7QLL1</accession>
<evidence type="ECO:0000313" key="2">
    <source>
        <dbReference type="Proteomes" id="UP001595764"/>
    </source>
</evidence>
<keyword evidence="2" id="KW-1185">Reference proteome</keyword>
<protein>
    <submittedName>
        <fullName evidence="1">Uncharacterized protein</fullName>
    </submittedName>
</protein>
<name>A0ABV7QLL1_9PSEU</name>